<evidence type="ECO:0000259" key="10">
    <source>
        <dbReference type="Pfam" id="PF03449"/>
    </source>
</evidence>
<proteinExistence type="inferred from homology"/>
<dbReference type="InterPro" id="IPR001437">
    <property type="entry name" value="Tscrpt_elong_fac_GreA/B_C"/>
</dbReference>
<dbReference type="PROSITE" id="PS00829">
    <property type="entry name" value="GREAB_1"/>
    <property type="match status" value="1"/>
</dbReference>
<dbReference type="InterPro" id="IPR036805">
    <property type="entry name" value="Tscrpt_elong_fac_GreA/B_N_sf"/>
</dbReference>
<sequence length="165" mass="18156">MVTVSETQVTWLTQDAYDRLKGELDELVANRPVIAAKINEAREEGDLRENGGYHAAREEQGQIEARIRQLQELLRTAKVGDVPTESGVARPGSVLTVRYDGEDETEKFLLATREEGAHGELEVYSPSSPLGQALLDAKEGETREYELPNGGTMKVTLVKAEPFTG</sequence>
<evidence type="ECO:0000313" key="12">
    <source>
        <dbReference type="Proteomes" id="UP000323946"/>
    </source>
</evidence>
<dbReference type="GO" id="GO:0032784">
    <property type="term" value="P:regulation of DNA-templated transcription elongation"/>
    <property type="evidence" value="ECO:0007669"/>
    <property type="project" value="UniProtKB-UniRule"/>
</dbReference>
<accession>A0A5M7CA10</accession>
<dbReference type="Pfam" id="PF03449">
    <property type="entry name" value="GreA_GreB_N"/>
    <property type="match status" value="1"/>
</dbReference>
<dbReference type="GO" id="GO:0003677">
    <property type="term" value="F:DNA binding"/>
    <property type="evidence" value="ECO:0007669"/>
    <property type="project" value="UniProtKB-UniRule"/>
</dbReference>
<organism evidence="11 12">
    <name type="scientific">Saccharopolyspora hirsuta</name>
    <dbReference type="NCBI Taxonomy" id="1837"/>
    <lineage>
        <taxon>Bacteria</taxon>
        <taxon>Bacillati</taxon>
        <taxon>Actinomycetota</taxon>
        <taxon>Actinomycetes</taxon>
        <taxon>Pseudonocardiales</taxon>
        <taxon>Pseudonocardiaceae</taxon>
        <taxon>Saccharopolyspora</taxon>
    </lineage>
</organism>
<evidence type="ECO:0000256" key="7">
    <source>
        <dbReference type="ARBA" id="ARBA00030776"/>
    </source>
</evidence>
<dbReference type="AlphaFoldDB" id="A0A5M7CA10"/>
<keyword evidence="4 8" id="KW-0238">DNA-binding</keyword>
<dbReference type="GO" id="GO:0070063">
    <property type="term" value="F:RNA polymerase binding"/>
    <property type="evidence" value="ECO:0007669"/>
    <property type="project" value="InterPro"/>
</dbReference>
<evidence type="ECO:0000256" key="8">
    <source>
        <dbReference type="HAMAP-Rule" id="MF_00105"/>
    </source>
</evidence>
<evidence type="ECO:0000256" key="4">
    <source>
        <dbReference type="ARBA" id="ARBA00023125"/>
    </source>
</evidence>
<gene>
    <name evidence="8 11" type="primary">greA</name>
    <name evidence="11" type="ORF">F1721_04230</name>
</gene>
<comment type="similarity">
    <text evidence="1 8">Belongs to the GreA/GreB family.</text>
</comment>
<dbReference type="PIRSF" id="PIRSF006092">
    <property type="entry name" value="GreA_GreB"/>
    <property type="match status" value="1"/>
</dbReference>
<dbReference type="Proteomes" id="UP000323946">
    <property type="component" value="Unassembled WGS sequence"/>
</dbReference>
<comment type="function">
    <text evidence="6 8">Necessary for efficient RNA polymerase transcription elongation past template-encoded arresting sites. The arresting sites in DNA have the property of trapping a certain fraction of elongating RNA polymerases that pass through, resulting in locked ternary complexes. Cleavage of the nascent transcript by cleavage factors such as GreA or GreB allows the resumption of elongation from the new 3'terminus. GreA releases sequences of 2 to 3 nucleotides.</text>
</comment>
<evidence type="ECO:0000256" key="5">
    <source>
        <dbReference type="ARBA" id="ARBA00023163"/>
    </source>
</evidence>
<dbReference type="InterPro" id="IPR036953">
    <property type="entry name" value="GreA/GreB_C_sf"/>
</dbReference>
<protein>
    <recommendedName>
        <fullName evidence="2 8">Transcription elongation factor GreA</fullName>
    </recommendedName>
    <alternativeName>
        <fullName evidence="7 8">Transcript cleavage factor GreA</fullName>
    </alternativeName>
</protein>
<dbReference type="InterPro" id="IPR022691">
    <property type="entry name" value="Tscrpt_elong_fac_GreA/B_N"/>
</dbReference>
<dbReference type="Gene3D" id="1.10.287.180">
    <property type="entry name" value="Transcription elongation factor, GreA/GreB, N-terminal domain"/>
    <property type="match status" value="1"/>
</dbReference>
<dbReference type="InterPro" id="IPR028624">
    <property type="entry name" value="Tscrpt_elong_fac_GreA/B"/>
</dbReference>
<evidence type="ECO:0000256" key="3">
    <source>
        <dbReference type="ARBA" id="ARBA00023015"/>
    </source>
</evidence>
<evidence type="ECO:0000256" key="6">
    <source>
        <dbReference type="ARBA" id="ARBA00024916"/>
    </source>
</evidence>
<feature type="domain" description="Transcription elongation factor GreA/GreB C-terminal" evidence="9">
    <location>
        <begin position="86"/>
        <end position="161"/>
    </location>
</feature>
<comment type="caution">
    <text evidence="11">The sequence shown here is derived from an EMBL/GenBank/DDBJ whole genome shotgun (WGS) entry which is preliminary data.</text>
</comment>
<dbReference type="NCBIfam" id="NF001262">
    <property type="entry name" value="PRK00226.1-3"/>
    <property type="match status" value="1"/>
</dbReference>
<keyword evidence="11" id="KW-0251">Elongation factor</keyword>
<dbReference type="Pfam" id="PF01272">
    <property type="entry name" value="GreA_GreB"/>
    <property type="match status" value="1"/>
</dbReference>
<reference evidence="11 12" key="1">
    <citation type="submission" date="2019-09" db="EMBL/GenBank/DDBJ databases">
        <title>Draft genome sequence of the thermophilic Saccharopolyspora hirsuta VKM Ac-666T.</title>
        <authorList>
            <person name="Lobastova T.G."/>
            <person name="Fokina V."/>
            <person name="Bragin E.Y."/>
            <person name="Shtratnikova V.Y."/>
            <person name="Starodumova I.P."/>
            <person name="Tarlachkov S.V."/>
            <person name="Donova M.V."/>
        </authorList>
    </citation>
    <scope>NUCLEOTIDE SEQUENCE [LARGE SCALE GENOMIC DNA]</scope>
    <source>
        <strain evidence="11 12">VKM Ac-666</strain>
    </source>
</reference>
<dbReference type="EMBL" id="VWPH01000002">
    <property type="protein sequence ID" value="KAA5837038.1"/>
    <property type="molecule type" value="Genomic_DNA"/>
</dbReference>
<keyword evidence="12" id="KW-1185">Reference proteome</keyword>
<dbReference type="SUPFAM" id="SSF54534">
    <property type="entry name" value="FKBP-like"/>
    <property type="match status" value="1"/>
</dbReference>
<dbReference type="FunFam" id="1.10.287.180:FF:000001">
    <property type="entry name" value="Transcription elongation factor GreA"/>
    <property type="match status" value="1"/>
</dbReference>
<dbReference type="PANTHER" id="PTHR30437:SF4">
    <property type="entry name" value="TRANSCRIPTION ELONGATION FACTOR GREA"/>
    <property type="match status" value="1"/>
</dbReference>
<name>A0A5M7CA10_SACHI</name>
<dbReference type="OrthoDB" id="9797227at2"/>
<dbReference type="GO" id="GO:0003746">
    <property type="term" value="F:translation elongation factor activity"/>
    <property type="evidence" value="ECO:0007669"/>
    <property type="project" value="UniProtKB-KW"/>
</dbReference>
<dbReference type="PROSITE" id="PS00830">
    <property type="entry name" value="GREAB_2"/>
    <property type="match status" value="1"/>
</dbReference>
<keyword evidence="11" id="KW-0648">Protein biosynthesis</keyword>
<dbReference type="PANTHER" id="PTHR30437">
    <property type="entry name" value="TRANSCRIPTION ELONGATION FACTOR GREA"/>
    <property type="match status" value="1"/>
</dbReference>
<keyword evidence="5 8" id="KW-0804">Transcription</keyword>
<evidence type="ECO:0000313" key="11">
    <source>
        <dbReference type="EMBL" id="KAA5837038.1"/>
    </source>
</evidence>
<dbReference type="GO" id="GO:0006354">
    <property type="term" value="P:DNA-templated transcription elongation"/>
    <property type="evidence" value="ECO:0007669"/>
    <property type="project" value="TreeGrafter"/>
</dbReference>
<dbReference type="InterPro" id="IPR023459">
    <property type="entry name" value="Tscrpt_elong_fac_GreA/B_fam"/>
</dbReference>
<feature type="domain" description="Transcription elongation factor GreA/GreB N-terminal" evidence="10">
    <location>
        <begin position="11"/>
        <end position="79"/>
    </location>
</feature>
<dbReference type="Gene3D" id="3.10.50.30">
    <property type="entry name" value="Transcription elongation factor, GreA/GreB, C-terminal domain"/>
    <property type="match status" value="1"/>
</dbReference>
<evidence type="ECO:0000256" key="2">
    <source>
        <dbReference type="ARBA" id="ARBA00013729"/>
    </source>
</evidence>
<dbReference type="InterPro" id="IPR018151">
    <property type="entry name" value="TF_GreA/GreB_CS"/>
</dbReference>
<evidence type="ECO:0000259" key="9">
    <source>
        <dbReference type="Pfam" id="PF01272"/>
    </source>
</evidence>
<evidence type="ECO:0000256" key="1">
    <source>
        <dbReference type="ARBA" id="ARBA00008213"/>
    </source>
</evidence>
<dbReference type="HAMAP" id="MF_00105">
    <property type="entry name" value="GreA_GreB"/>
    <property type="match status" value="1"/>
</dbReference>
<keyword evidence="3 8" id="KW-0805">Transcription regulation</keyword>
<dbReference type="SUPFAM" id="SSF46557">
    <property type="entry name" value="GreA transcript cleavage protein, N-terminal domain"/>
    <property type="match status" value="1"/>
</dbReference>